<dbReference type="Proteomes" id="UP000272471">
    <property type="component" value="Unassembled WGS sequence"/>
</dbReference>
<comment type="caution">
    <text evidence="4">The sequence shown here is derived from an EMBL/GenBank/DDBJ whole genome shotgun (WGS) entry which is preliminary data.</text>
</comment>
<name>A0A0P9QUI2_PSESG</name>
<protein>
    <submittedName>
        <fullName evidence="4">Uncharacterized protein</fullName>
    </submittedName>
</protein>
<reference evidence="5 6" key="1">
    <citation type="submission" date="2018-08" db="EMBL/GenBank/DDBJ databases">
        <title>Recombination of ecologically and evolutionarily significant loci maintains genetic cohesion in the Pseudomonas syringae species complex.</title>
        <authorList>
            <person name="Dillon M."/>
            <person name="Thakur S."/>
            <person name="Almeida R.N.D."/>
            <person name="Weir B.S."/>
            <person name="Guttman D.S."/>
        </authorList>
    </citation>
    <scope>NUCLEOTIDE SEQUENCE [LARGE SCALE GENOMIC DNA]</scope>
    <source>
        <strain evidence="4 5">ICMP 4182</strain>
        <strain evidence="3 6">ICMP 6372</strain>
    </source>
</reference>
<dbReference type="Gene3D" id="3.30.1450.10">
    <property type="match status" value="1"/>
</dbReference>
<feature type="signal peptide" evidence="2">
    <location>
        <begin position="1"/>
        <end position="17"/>
    </location>
</feature>
<sequence>MKWILKAYVLASIALLAACAGTDFSYDAARKVQLGMSEDQVVQLMGPPYSVVSRVDGQMWVWSHANGMTGASRVVSFKMKDGKVVEVPTIPSSFK</sequence>
<dbReference type="EMBL" id="RBPS01000041">
    <property type="protein sequence ID" value="RMO40716.1"/>
    <property type="molecule type" value="Genomic_DNA"/>
</dbReference>
<keyword evidence="1 2" id="KW-0732">Signal</keyword>
<evidence type="ECO:0000313" key="6">
    <source>
        <dbReference type="Proteomes" id="UP000273536"/>
    </source>
</evidence>
<accession>A0A0P9QUI2</accession>
<dbReference type="EMBL" id="RBQX01000331">
    <property type="protein sequence ID" value="RMQ08197.1"/>
    <property type="molecule type" value="Genomic_DNA"/>
</dbReference>
<feature type="chain" id="PRO_5044055238" evidence="2">
    <location>
        <begin position="18"/>
        <end position="95"/>
    </location>
</feature>
<dbReference type="RefSeq" id="WP_004666967.1">
    <property type="nucleotide sequence ID" value="NZ_LGLL01000111.1"/>
</dbReference>
<evidence type="ECO:0000256" key="2">
    <source>
        <dbReference type="SAM" id="SignalP"/>
    </source>
</evidence>
<dbReference type="InterPro" id="IPR037873">
    <property type="entry name" value="BamE-like"/>
</dbReference>
<evidence type="ECO:0000256" key="1">
    <source>
        <dbReference type="ARBA" id="ARBA00022729"/>
    </source>
</evidence>
<gene>
    <name evidence="4" type="ORF">ALQ11_200022</name>
    <name evidence="3" type="ORF">ALQ42_200009</name>
</gene>
<dbReference type="PROSITE" id="PS51257">
    <property type="entry name" value="PROKAR_LIPOPROTEIN"/>
    <property type="match status" value="1"/>
</dbReference>
<evidence type="ECO:0000313" key="5">
    <source>
        <dbReference type="Proteomes" id="UP000272471"/>
    </source>
</evidence>
<evidence type="ECO:0000313" key="4">
    <source>
        <dbReference type="EMBL" id="RMQ08197.1"/>
    </source>
</evidence>
<organism evidence="4 5">
    <name type="scientific">Pseudomonas savastanoi pv. glycinea</name>
    <name type="common">Pseudomonas syringae pv. glycinea</name>
    <dbReference type="NCBI Taxonomy" id="318"/>
    <lineage>
        <taxon>Bacteria</taxon>
        <taxon>Pseudomonadati</taxon>
        <taxon>Pseudomonadota</taxon>
        <taxon>Gammaproteobacteria</taxon>
        <taxon>Pseudomonadales</taxon>
        <taxon>Pseudomonadaceae</taxon>
        <taxon>Pseudomonas</taxon>
    </lineage>
</organism>
<dbReference type="AlphaFoldDB" id="A0A0P9QUI2"/>
<dbReference type="Proteomes" id="UP000273536">
    <property type="component" value="Unassembled WGS sequence"/>
</dbReference>
<evidence type="ECO:0000313" key="3">
    <source>
        <dbReference type="EMBL" id="RMO40716.1"/>
    </source>
</evidence>
<proteinExistence type="predicted"/>